<evidence type="ECO:0000313" key="7">
    <source>
        <dbReference type="EMBL" id="MXQ65527.1"/>
    </source>
</evidence>
<feature type="transmembrane region" description="Helical" evidence="5">
    <location>
        <begin position="238"/>
        <end position="261"/>
    </location>
</feature>
<keyword evidence="8" id="KW-1185">Reference proteome</keyword>
<dbReference type="RefSeq" id="WP_161103611.1">
    <property type="nucleotide sequence ID" value="NZ_JBHLYI010000006.1"/>
</dbReference>
<feature type="domain" description="Major facilitator superfamily (MFS) profile" evidence="6">
    <location>
        <begin position="7"/>
        <end position="385"/>
    </location>
</feature>
<dbReference type="OrthoDB" id="5317164at2"/>
<dbReference type="Proteomes" id="UP000431901">
    <property type="component" value="Unassembled WGS sequence"/>
</dbReference>
<dbReference type="GO" id="GO:0022857">
    <property type="term" value="F:transmembrane transporter activity"/>
    <property type="evidence" value="ECO:0007669"/>
    <property type="project" value="InterPro"/>
</dbReference>
<evidence type="ECO:0000256" key="1">
    <source>
        <dbReference type="ARBA" id="ARBA00004651"/>
    </source>
</evidence>
<evidence type="ECO:0000256" key="4">
    <source>
        <dbReference type="ARBA" id="ARBA00023136"/>
    </source>
</evidence>
<proteinExistence type="predicted"/>
<gene>
    <name evidence="7" type="ORF">GQ466_15975</name>
</gene>
<feature type="transmembrane region" description="Helical" evidence="5">
    <location>
        <begin position="76"/>
        <end position="94"/>
    </location>
</feature>
<dbReference type="Pfam" id="PF07690">
    <property type="entry name" value="MFS_1"/>
    <property type="match status" value="1"/>
</dbReference>
<comment type="caution">
    <text evidence="7">The sequence shown here is derived from an EMBL/GenBank/DDBJ whole genome shotgun (WGS) entry which is preliminary data.</text>
</comment>
<sequence length="403" mass="40710">MSHARLTALWTLAGLVLLAVNLRAAITGVAPVLADLRTALGLSGVEVSVLTTLPVLCLGAFASLAPAAARRFGTETAIAGALALITGGIALRLVPSAVALFAGTVVAGAGIALGNVLLPAVIKRAFPDRVGPLTGLAMMLMAWSGAFAAALAVPLDDAGGWRFALAVWAVPSLVALLVWGPLARRSAPPAPPSSSRNVPVSLLRSPLAWAVATFMGLASLMFYVLMSWLPEIMRDHGVAASTAGIMMSAMLLIGIPLGYVVPVFAARLADQRVLVLAVGGCMVAGVGGLIVAPGLGWAWVVLLGVATGSAFPLAYTLLTLRSPSPAVAARLSGMAQTGGYLLAGFGPLAVGVLRDATGGWTVSLALLLVLVVPEVVFGLVAARPGFVRTVGAPVPAAEPVAVR</sequence>
<dbReference type="InterPro" id="IPR052524">
    <property type="entry name" value="MFS_Cyanate_Porter"/>
</dbReference>
<dbReference type="PROSITE" id="PS50850">
    <property type="entry name" value="MFS"/>
    <property type="match status" value="1"/>
</dbReference>
<keyword evidence="3 5" id="KW-1133">Transmembrane helix</keyword>
<evidence type="ECO:0000259" key="6">
    <source>
        <dbReference type="PROSITE" id="PS50850"/>
    </source>
</evidence>
<evidence type="ECO:0000256" key="3">
    <source>
        <dbReference type="ARBA" id="ARBA00022989"/>
    </source>
</evidence>
<evidence type="ECO:0000256" key="2">
    <source>
        <dbReference type="ARBA" id="ARBA00022692"/>
    </source>
</evidence>
<accession>A0A6I4W5S4</accession>
<dbReference type="PANTHER" id="PTHR23523">
    <property type="match status" value="1"/>
</dbReference>
<keyword evidence="4 5" id="KW-0472">Membrane</keyword>
<name>A0A6I4W5S4_9ACTN</name>
<feature type="transmembrane region" description="Helical" evidence="5">
    <location>
        <begin position="133"/>
        <end position="155"/>
    </location>
</feature>
<feature type="transmembrane region" description="Helical" evidence="5">
    <location>
        <begin position="100"/>
        <end position="121"/>
    </location>
</feature>
<feature type="transmembrane region" description="Helical" evidence="5">
    <location>
        <begin position="338"/>
        <end position="354"/>
    </location>
</feature>
<feature type="transmembrane region" description="Helical" evidence="5">
    <location>
        <begin position="273"/>
        <end position="291"/>
    </location>
</feature>
<feature type="transmembrane region" description="Helical" evidence="5">
    <location>
        <begin position="48"/>
        <end position="69"/>
    </location>
</feature>
<dbReference type="SUPFAM" id="SSF103473">
    <property type="entry name" value="MFS general substrate transporter"/>
    <property type="match status" value="1"/>
</dbReference>
<keyword evidence="2 5" id="KW-0812">Transmembrane</keyword>
<dbReference type="AlphaFoldDB" id="A0A6I4W5S4"/>
<dbReference type="Gene3D" id="1.20.1250.20">
    <property type="entry name" value="MFS general substrate transporter like domains"/>
    <property type="match status" value="1"/>
</dbReference>
<dbReference type="InterPro" id="IPR036259">
    <property type="entry name" value="MFS_trans_sf"/>
</dbReference>
<dbReference type="CDD" id="cd17339">
    <property type="entry name" value="MFS_NIMT_CynX_like"/>
    <property type="match status" value="1"/>
</dbReference>
<evidence type="ECO:0000256" key="5">
    <source>
        <dbReference type="SAM" id="Phobius"/>
    </source>
</evidence>
<dbReference type="InterPro" id="IPR011701">
    <property type="entry name" value="MFS"/>
</dbReference>
<feature type="transmembrane region" description="Helical" evidence="5">
    <location>
        <begin position="202"/>
        <end position="226"/>
    </location>
</feature>
<dbReference type="PANTHER" id="PTHR23523:SF2">
    <property type="entry name" value="2-NITROIMIDAZOLE TRANSPORTER"/>
    <property type="match status" value="1"/>
</dbReference>
<dbReference type="GO" id="GO:0005886">
    <property type="term" value="C:plasma membrane"/>
    <property type="evidence" value="ECO:0007669"/>
    <property type="project" value="UniProtKB-SubCell"/>
</dbReference>
<reference evidence="7 8" key="1">
    <citation type="submission" date="2019-12" db="EMBL/GenBank/DDBJ databases">
        <title>Nocardia macrotermitis sp. nov. and Nocardia aurantia sp. nov., isolated from the gut of the fungus growing-termite Macrotermes natalensis.</title>
        <authorList>
            <person name="Christine B."/>
            <person name="Rene B."/>
        </authorList>
    </citation>
    <scope>NUCLEOTIDE SEQUENCE [LARGE SCALE GENOMIC DNA]</scope>
    <source>
        <strain evidence="7 8">DSM 102126</strain>
    </source>
</reference>
<protein>
    <submittedName>
        <fullName evidence="7">MFS transporter</fullName>
    </submittedName>
</protein>
<feature type="transmembrane region" description="Helical" evidence="5">
    <location>
        <begin position="360"/>
        <end position="382"/>
    </location>
</feature>
<feature type="transmembrane region" description="Helical" evidence="5">
    <location>
        <begin position="161"/>
        <end position="182"/>
    </location>
</feature>
<feature type="transmembrane region" description="Helical" evidence="5">
    <location>
        <begin position="297"/>
        <end position="318"/>
    </location>
</feature>
<dbReference type="InterPro" id="IPR020846">
    <property type="entry name" value="MFS_dom"/>
</dbReference>
<dbReference type="EMBL" id="WUTW01000002">
    <property type="protein sequence ID" value="MXQ65527.1"/>
    <property type="molecule type" value="Genomic_DNA"/>
</dbReference>
<evidence type="ECO:0000313" key="8">
    <source>
        <dbReference type="Proteomes" id="UP000431901"/>
    </source>
</evidence>
<organism evidence="7 8">
    <name type="scientific">Actinomadura rayongensis</name>
    <dbReference type="NCBI Taxonomy" id="1429076"/>
    <lineage>
        <taxon>Bacteria</taxon>
        <taxon>Bacillati</taxon>
        <taxon>Actinomycetota</taxon>
        <taxon>Actinomycetes</taxon>
        <taxon>Streptosporangiales</taxon>
        <taxon>Thermomonosporaceae</taxon>
        <taxon>Actinomadura</taxon>
    </lineage>
</organism>
<comment type="subcellular location">
    <subcellularLocation>
        <location evidence="1">Cell membrane</location>
        <topology evidence="1">Multi-pass membrane protein</topology>
    </subcellularLocation>
</comment>